<gene>
    <name evidence="2" type="ORF">RF007C_01490</name>
</gene>
<organism evidence="2 3">
    <name type="scientific">Ruminococcus flavefaciens 007c</name>
    <dbReference type="NCBI Taxonomy" id="1341157"/>
    <lineage>
        <taxon>Bacteria</taxon>
        <taxon>Bacillati</taxon>
        <taxon>Bacillota</taxon>
        <taxon>Clostridia</taxon>
        <taxon>Eubacteriales</taxon>
        <taxon>Oscillospiraceae</taxon>
        <taxon>Ruminococcus</taxon>
    </lineage>
</organism>
<keyword evidence="1" id="KW-0472">Membrane</keyword>
<feature type="transmembrane region" description="Helical" evidence="1">
    <location>
        <begin position="51"/>
        <end position="67"/>
    </location>
</feature>
<accession>W7UC51</accession>
<keyword evidence="1" id="KW-0812">Transmembrane</keyword>
<feature type="transmembrane region" description="Helical" evidence="1">
    <location>
        <begin position="26"/>
        <end position="44"/>
    </location>
</feature>
<dbReference type="OrthoDB" id="1822560at2"/>
<sequence length="119" mass="13215">MNFTDMLTSIAQISDADNPTIFPFPFWLHISLAVISVIFFAYRFAVQKRPFQLIFAIAVPLSLLVWVSNNRTLFYALGIAEFILIAVAAVTSIVCKPKKTEETAAVTAKAGEDKDSKEE</sequence>
<dbReference type="Proteomes" id="UP000019365">
    <property type="component" value="Unassembled WGS sequence"/>
</dbReference>
<dbReference type="EMBL" id="ATAX01000033">
    <property type="protein sequence ID" value="EWM52641.1"/>
    <property type="molecule type" value="Genomic_DNA"/>
</dbReference>
<comment type="caution">
    <text evidence="2">The sequence shown here is derived from an EMBL/GenBank/DDBJ whole genome shotgun (WGS) entry which is preliminary data.</text>
</comment>
<proteinExistence type="predicted"/>
<dbReference type="RefSeq" id="WP_037300796.1">
    <property type="nucleotide sequence ID" value="NZ_ATAX01000033.1"/>
</dbReference>
<dbReference type="AlphaFoldDB" id="W7UC51"/>
<dbReference type="PATRIC" id="fig|1341157.4.peg.2768"/>
<evidence type="ECO:0000256" key="1">
    <source>
        <dbReference type="SAM" id="Phobius"/>
    </source>
</evidence>
<name>W7UC51_RUMFL</name>
<reference evidence="2 3" key="1">
    <citation type="journal article" date="2014" name="PLoS ONE">
        <title>Rumen cellulosomics: divergent fiber-degrading strategies revealed by comparative genome-wide analysis of six ruminococcal strains.</title>
        <authorList>
            <person name="Dassa B."/>
            <person name="Borovok I."/>
            <person name="Ruimy-Israeli V."/>
            <person name="Lamed R."/>
            <person name="Flint H.J."/>
            <person name="Duncan S.H."/>
            <person name="Henrissat B."/>
            <person name="Coutinho P."/>
            <person name="Morrison M."/>
            <person name="Mosoni P."/>
            <person name="Yeoman C.J."/>
            <person name="White B.A."/>
            <person name="Bayer E.A."/>
        </authorList>
    </citation>
    <scope>NUCLEOTIDE SEQUENCE [LARGE SCALE GENOMIC DNA]</scope>
    <source>
        <strain evidence="2 3">007c</strain>
    </source>
</reference>
<keyword evidence="1" id="KW-1133">Transmembrane helix</keyword>
<feature type="transmembrane region" description="Helical" evidence="1">
    <location>
        <begin position="73"/>
        <end position="95"/>
    </location>
</feature>
<protein>
    <submittedName>
        <fullName evidence="2">Uncharacterized protein</fullName>
    </submittedName>
</protein>
<keyword evidence="3" id="KW-1185">Reference proteome</keyword>
<evidence type="ECO:0000313" key="2">
    <source>
        <dbReference type="EMBL" id="EWM52641.1"/>
    </source>
</evidence>
<evidence type="ECO:0000313" key="3">
    <source>
        <dbReference type="Proteomes" id="UP000019365"/>
    </source>
</evidence>